<dbReference type="AlphaFoldDB" id="A0AAW2D958"/>
<evidence type="ECO:0000256" key="2">
    <source>
        <dbReference type="ARBA" id="ARBA00022737"/>
    </source>
</evidence>
<dbReference type="PANTHER" id="PTHR47941">
    <property type="entry name" value="PENTATRICOPEPTIDE REPEAT-CONTAINING PROTEIN 3, MITOCHONDRIAL"/>
    <property type="match status" value="1"/>
</dbReference>
<dbReference type="Pfam" id="PF13041">
    <property type="entry name" value="PPR_2"/>
    <property type="match status" value="2"/>
</dbReference>
<proteinExistence type="inferred from homology"/>
<gene>
    <name evidence="4" type="ORF">SO802_008612</name>
</gene>
<dbReference type="NCBIfam" id="TIGR00756">
    <property type="entry name" value="PPR"/>
    <property type="match status" value="4"/>
</dbReference>
<evidence type="ECO:0000256" key="3">
    <source>
        <dbReference type="PROSITE-ProRule" id="PRU00708"/>
    </source>
</evidence>
<feature type="repeat" description="PPR" evidence="3">
    <location>
        <begin position="187"/>
        <end position="221"/>
    </location>
</feature>
<feature type="repeat" description="PPR" evidence="3">
    <location>
        <begin position="152"/>
        <end position="186"/>
    </location>
</feature>
<dbReference type="InterPro" id="IPR002885">
    <property type="entry name" value="PPR_rpt"/>
</dbReference>
<sequence>MPQANNPVSFPRPKDFAHFVLDRIHDVELGLKFLDWASKRPYSCSLNGSAYSSLLTLSARFKVFSEIELVLERMKLEELKPTCEALSVVIQAYADSGLVDKAVELYYVVGEIHNCVPSVFACNSSLNVLVKHQRIETARQVYDKMLENSCVDNCSTCIMVRGLCKDGKVKEGRELIEDRWGEGCIPSVVFYNTLIDGYCNKGEFESANGLFKELELKGFLPSLETYGVMINGFCKKGDFEAIDRLLLEMKERGLKVNARAYNNIIDARYKHGCTVKVV</sequence>
<evidence type="ECO:0000313" key="4">
    <source>
        <dbReference type="EMBL" id="KAL0007110.1"/>
    </source>
</evidence>
<name>A0AAW2D958_9ROSI</name>
<dbReference type="Pfam" id="PF13812">
    <property type="entry name" value="PPR_3"/>
    <property type="match status" value="1"/>
</dbReference>
<dbReference type="Gene3D" id="1.25.40.10">
    <property type="entry name" value="Tetratricopeptide repeat domain"/>
    <property type="match status" value="3"/>
</dbReference>
<organism evidence="4 5">
    <name type="scientific">Lithocarpus litseifolius</name>
    <dbReference type="NCBI Taxonomy" id="425828"/>
    <lineage>
        <taxon>Eukaryota</taxon>
        <taxon>Viridiplantae</taxon>
        <taxon>Streptophyta</taxon>
        <taxon>Embryophyta</taxon>
        <taxon>Tracheophyta</taxon>
        <taxon>Spermatophyta</taxon>
        <taxon>Magnoliopsida</taxon>
        <taxon>eudicotyledons</taxon>
        <taxon>Gunneridae</taxon>
        <taxon>Pentapetalae</taxon>
        <taxon>rosids</taxon>
        <taxon>fabids</taxon>
        <taxon>Fagales</taxon>
        <taxon>Fagaceae</taxon>
        <taxon>Lithocarpus</taxon>
    </lineage>
</organism>
<evidence type="ECO:0000313" key="5">
    <source>
        <dbReference type="Proteomes" id="UP001459277"/>
    </source>
</evidence>
<evidence type="ECO:0008006" key="6">
    <source>
        <dbReference type="Google" id="ProtNLM"/>
    </source>
</evidence>
<evidence type="ECO:0000256" key="1">
    <source>
        <dbReference type="ARBA" id="ARBA00007626"/>
    </source>
</evidence>
<comment type="caution">
    <text evidence="4">The sequence shown here is derived from an EMBL/GenBank/DDBJ whole genome shotgun (WGS) entry which is preliminary data.</text>
</comment>
<dbReference type="EMBL" id="JAZDWU010000003">
    <property type="protein sequence ID" value="KAL0007110.1"/>
    <property type="molecule type" value="Genomic_DNA"/>
</dbReference>
<keyword evidence="2" id="KW-0677">Repeat</keyword>
<comment type="similarity">
    <text evidence="1">Belongs to the PPR family. P subfamily.</text>
</comment>
<protein>
    <recommendedName>
        <fullName evidence="6">Pentatricopeptide repeat-containing protein</fullName>
    </recommendedName>
</protein>
<keyword evidence="5" id="KW-1185">Reference proteome</keyword>
<dbReference type="InterPro" id="IPR011990">
    <property type="entry name" value="TPR-like_helical_dom_sf"/>
</dbReference>
<dbReference type="Proteomes" id="UP001459277">
    <property type="component" value="Unassembled WGS sequence"/>
</dbReference>
<feature type="repeat" description="PPR" evidence="3">
    <location>
        <begin position="222"/>
        <end position="256"/>
    </location>
</feature>
<reference evidence="4 5" key="1">
    <citation type="submission" date="2024-01" db="EMBL/GenBank/DDBJ databases">
        <title>A telomere-to-telomere, gap-free genome of sweet tea (Lithocarpus litseifolius).</title>
        <authorList>
            <person name="Zhou J."/>
        </authorList>
    </citation>
    <scope>NUCLEOTIDE SEQUENCE [LARGE SCALE GENOMIC DNA]</scope>
    <source>
        <strain evidence="4">Zhou-2022a</strain>
        <tissue evidence="4">Leaf</tissue>
    </source>
</reference>
<dbReference type="PROSITE" id="PS51375">
    <property type="entry name" value="PPR"/>
    <property type="match status" value="3"/>
</dbReference>
<accession>A0AAW2D958</accession>